<dbReference type="GO" id="GO:0008893">
    <property type="term" value="F:guanosine-3',5'-bis(diphosphate) 3'-diphosphatase activity"/>
    <property type="evidence" value="ECO:0007669"/>
    <property type="project" value="TreeGrafter"/>
</dbReference>
<gene>
    <name evidence="6" type="ORF">KME65_19595</name>
</gene>
<evidence type="ECO:0000256" key="3">
    <source>
        <dbReference type="ARBA" id="ARBA00022801"/>
    </source>
</evidence>
<comment type="cofactor">
    <cofactor evidence="1">
        <name>Mn(2+)</name>
        <dbReference type="ChEBI" id="CHEBI:29035"/>
    </cofactor>
</comment>
<dbReference type="SUPFAM" id="SSF109604">
    <property type="entry name" value="HD-domain/PDEase-like"/>
    <property type="match status" value="1"/>
</dbReference>
<dbReference type="PANTHER" id="PTHR46246">
    <property type="entry name" value="GUANOSINE-3',5'-BIS(DIPHOSPHATE) 3'-PYROPHOSPHOHYDROLASE MESH1"/>
    <property type="match status" value="1"/>
</dbReference>
<evidence type="ECO:0000256" key="4">
    <source>
        <dbReference type="ARBA" id="ARBA00023211"/>
    </source>
</evidence>
<dbReference type="EMBL" id="JAHHGM010000029">
    <property type="protein sequence ID" value="MBT2991170.1"/>
    <property type="molecule type" value="Genomic_DNA"/>
</dbReference>
<dbReference type="CDD" id="cd00077">
    <property type="entry name" value="HDc"/>
    <property type="match status" value="1"/>
</dbReference>
<reference evidence="6 7" key="1">
    <citation type="submission" date="2021-05" db="EMBL/GenBank/DDBJ databases">
        <title>Genetic and Functional Diversity in Clade A Lucinid endosymbionts from the Bahamas.</title>
        <authorList>
            <person name="Giani N.M."/>
            <person name="Engel A.S."/>
            <person name="Campbell B.J."/>
        </authorList>
    </citation>
    <scope>NUCLEOTIDE SEQUENCE [LARGE SCALE GENOMIC DNA]</scope>
    <source>
        <strain evidence="6">LUC16012Gg_MoonRockCtena</strain>
    </source>
</reference>
<dbReference type="InterPro" id="IPR006674">
    <property type="entry name" value="HD_domain"/>
</dbReference>
<dbReference type="FunFam" id="1.10.3210.10:FF:000012">
    <property type="entry name" value="HD domain containing 3"/>
    <property type="match status" value="1"/>
</dbReference>
<evidence type="ECO:0000256" key="2">
    <source>
        <dbReference type="ARBA" id="ARBA00022723"/>
    </source>
</evidence>
<dbReference type="AlphaFoldDB" id="A0A944MHR3"/>
<dbReference type="PANTHER" id="PTHR46246:SF1">
    <property type="entry name" value="GUANOSINE-3',5'-BIS(DIPHOSPHATE) 3'-PYROPHOSPHOHYDROLASE MESH1"/>
    <property type="match status" value="1"/>
</dbReference>
<dbReference type="InterPro" id="IPR003607">
    <property type="entry name" value="HD/PDEase_dom"/>
</dbReference>
<evidence type="ECO:0000313" key="6">
    <source>
        <dbReference type="EMBL" id="MBT2991170.1"/>
    </source>
</evidence>
<keyword evidence="3" id="KW-0378">Hydrolase</keyword>
<dbReference type="PROSITE" id="PS51831">
    <property type="entry name" value="HD"/>
    <property type="match status" value="1"/>
</dbReference>
<organism evidence="6 7">
    <name type="scientific">Candidatus Thiodiazotropha taylori</name>
    <dbReference type="NCBI Taxonomy" id="2792791"/>
    <lineage>
        <taxon>Bacteria</taxon>
        <taxon>Pseudomonadati</taxon>
        <taxon>Pseudomonadota</taxon>
        <taxon>Gammaproteobacteria</taxon>
        <taxon>Chromatiales</taxon>
        <taxon>Sedimenticolaceae</taxon>
        <taxon>Candidatus Thiodiazotropha</taxon>
    </lineage>
</organism>
<protein>
    <submittedName>
        <fullName evidence="6">HD domain-containing protein</fullName>
    </submittedName>
</protein>
<sequence length="181" mass="20549">MKQLIKTLAFATQKHRHQRRKDIEASPYINHPITLVDILVNEGDVTDPETLIAALLHDTIEDTDTTVEEIEAEFGLTVADLVMEVTDDGSLPKLERKALQIKHAPELSYQARLVKLADKIANLRDIDRSPPAGWSLERMQGYFDWAKEVIDGLRGTHSTLESIFDEVYAKRPMDQSANERE</sequence>
<dbReference type="Gene3D" id="1.10.3210.10">
    <property type="entry name" value="Hypothetical protein af1432"/>
    <property type="match status" value="1"/>
</dbReference>
<dbReference type="SMART" id="SM00471">
    <property type="entry name" value="HDc"/>
    <property type="match status" value="1"/>
</dbReference>
<comment type="caution">
    <text evidence="6">The sequence shown here is derived from an EMBL/GenBank/DDBJ whole genome shotgun (WGS) entry which is preliminary data.</text>
</comment>
<evidence type="ECO:0000256" key="1">
    <source>
        <dbReference type="ARBA" id="ARBA00001936"/>
    </source>
</evidence>
<dbReference type="Proteomes" id="UP000770889">
    <property type="component" value="Unassembled WGS sequence"/>
</dbReference>
<name>A0A944MHR3_9GAMM</name>
<evidence type="ECO:0000259" key="5">
    <source>
        <dbReference type="PROSITE" id="PS51831"/>
    </source>
</evidence>
<keyword evidence="2" id="KW-0479">Metal-binding</keyword>
<dbReference type="InterPro" id="IPR052194">
    <property type="entry name" value="MESH1"/>
</dbReference>
<dbReference type="Pfam" id="PF13328">
    <property type="entry name" value="HD_4"/>
    <property type="match status" value="1"/>
</dbReference>
<dbReference type="GO" id="GO:0046872">
    <property type="term" value="F:metal ion binding"/>
    <property type="evidence" value="ECO:0007669"/>
    <property type="project" value="UniProtKB-KW"/>
</dbReference>
<evidence type="ECO:0000313" key="7">
    <source>
        <dbReference type="Proteomes" id="UP000770889"/>
    </source>
</evidence>
<proteinExistence type="predicted"/>
<keyword evidence="4" id="KW-0464">Manganese</keyword>
<feature type="domain" description="HD" evidence="5">
    <location>
        <begin position="28"/>
        <end position="123"/>
    </location>
</feature>
<accession>A0A944MHR3</accession>